<feature type="domain" description="DUF7281" evidence="1">
    <location>
        <begin position="168"/>
        <end position="305"/>
    </location>
</feature>
<dbReference type="Pfam" id="PF23947">
    <property type="entry name" value="DUF7281"/>
    <property type="match status" value="1"/>
</dbReference>
<dbReference type="KEGG" id="pna:Pnap_4444"/>
<dbReference type="RefSeq" id="WP_011798244.1">
    <property type="nucleotide sequence ID" value="NC_008758.1"/>
</dbReference>
<proteinExistence type="predicted"/>
<dbReference type="InterPro" id="IPR055705">
    <property type="entry name" value="DUF7281"/>
</dbReference>
<dbReference type="eggNOG" id="ENOG502ZA50">
    <property type="taxonomic scope" value="Bacteria"/>
</dbReference>
<reference evidence="3" key="1">
    <citation type="journal article" date="2009" name="Environ. Microbiol.">
        <title>The genome of Polaromonas naphthalenivorans strain CJ2, isolated from coal tar-contaminated sediment, reveals physiological and metabolic versatility and evolution through extensive horizontal gene transfer.</title>
        <authorList>
            <person name="Yagi J.M."/>
            <person name="Sims D."/>
            <person name="Brettin T."/>
            <person name="Bruce D."/>
            <person name="Madsen E.L."/>
        </authorList>
    </citation>
    <scope>NUCLEOTIDE SEQUENCE [LARGE SCALE GENOMIC DNA]</scope>
    <source>
        <strain evidence="3">CJ2</strain>
        <plasmid evidence="3">Plasmid pPNAP02</plasmid>
    </source>
</reference>
<dbReference type="AlphaFoldDB" id="A1VVP3"/>
<organism evidence="2 3">
    <name type="scientific">Polaromonas naphthalenivorans (strain CJ2)</name>
    <dbReference type="NCBI Taxonomy" id="365044"/>
    <lineage>
        <taxon>Bacteria</taxon>
        <taxon>Pseudomonadati</taxon>
        <taxon>Pseudomonadota</taxon>
        <taxon>Betaproteobacteria</taxon>
        <taxon>Burkholderiales</taxon>
        <taxon>Comamonadaceae</taxon>
        <taxon>Polaromonas</taxon>
    </lineage>
</organism>
<keyword evidence="2" id="KW-0614">Plasmid</keyword>
<evidence type="ECO:0000313" key="2">
    <source>
        <dbReference type="EMBL" id="ABM39721.1"/>
    </source>
</evidence>
<evidence type="ECO:0000259" key="1">
    <source>
        <dbReference type="Pfam" id="PF23947"/>
    </source>
</evidence>
<sequence length="316" mass="34777">MSRALAAALARLLEGAANPLQAQACQASAFTALQRRALDDLARSTGALRLKPEGRGSVYEVISVEMLTTHLRALRPQQASEIDPALPRRAANIAQSRSSKGRSHGHALHYLLVKSITDGVIWRGKSPEAEEKQETQQRHDRAFDLSQATGTAGAGVLAITEDDDWRSDQPLWLVENQALFDRLDWLPPGAQGTVAYYAGQLPSRLLKWLACRPRAPEVIVFPDYDGVGLLNYARVLEVSASPTRFWLMPDWARLLTTYGSHAVWRNTQSDFEAAVARLEAVQAPQEVMEMCAALRAQGLALEHESVWLSPSEPGSH</sequence>
<dbReference type="EMBL" id="CP000531">
    <property type="protein sequence ID" value="ABM39721.1"/>
    <property type="molecule type" value="Genomic_DNA"/>
</dbReference>
<keyword evidence="3" id="KW-1185">Reference proteome</keyword>
<protein>
    <recommendedName>
        <fullName evidence="1">DUF7281 domain-containing protein</fullName>
    </recommendedName>
</protein>
<accession>A1VVP3</accession>
<dbReference type="HOGENOM" id="CLU_076347_0_0_4"/>
<gene>
    <name evidence="2" type="ordered locus">Pnap_4444</name>
</gene>
<dbReference type="Proteomes" id="UP000000644">
    <property type="component" value="Plasmid pPNAP02"/>
</dbReference>
<name>A1VVP3_POLNA</name>
<evidence type="ECO:0000313" key="3">
    <source>
        <dbReference type="Proteomes" id="UP000000644"/>
    </source>
</evidence>
<geneLocation type="plasmid" evidence="2 3">
    <name>pPNAP02</name>
</geneLocation>